<dbReference type="Gene3D" id="3.40.50.1010">
    <property type="entry name" value="5'-nuclease"/>
    <property type="match status" value="1"/>
</dbReference>
<accession>A0A1G2TYY8</accession>
<evidence type="ECO:0000259" key="1">
    <source>
        <dbReference type="Pfam" id="PF01936"/>
    </source>
</evidence>
<dbReference type="InterPro" id="IPR047140">
    <property type="entry name" value="LabA"/>
</dbReference>
<gene>
    <name evidence="2" type="ORF">A3A96_04425</name>
</gene>
<comment type="caution">
    <text evidence="2">The sequence shown here is derived from an EMBL/GenBank/DDBJ whole genome shotgun (WGS) entry which is preliminary data.</text>
</comment>
<dbReference type="Proteomes" id="UP000177707">
    <property type="component" value="Unassembled WGS sequence"/>
</dbReference>
<dbReference type="AlphaFoldDB" id="A0A1G2TYY8"/>
<dbReference type="PANTHER" id="PTHR35458">
    <property type="entry name" value="SLR0755 PROTEIN"/>
    <property type="match status" value="1"/>
</dbReference>
<reference evidence="2 3" key="1">
    <citation type="journal article" date="2016" name="Nat. Commun.">
        <title>Thousands of microbial genomes shed light on interconnected biogeochemical processes in an aquifer system.</title>
        <authorList>
            <person name="Anantharaman K."/>
            <person name="Brown C.T."/>
            <person name="Hug L.A."/>
            <person name="Sharon I."/>
            <person name="Castelle C.J."/>
            <person name="Probst A.J."/>
            <person name="Thomas B.C."/>
            <person name="Singh A."/>
            <person name="Wilkins M.J."/>
            <person name="Karaoz U."/>
            <person name="Brodie E.L."/>
            <person name="Williams K.H."/>
            <person name="Hubbard S.S."/>
            <person name="Banfield J.F."/>
        </authorList>
    </citation>
    <scope>NUCLEOTIDE SEQUENCE [LARGE SCALE GENOMIC DNA]</scope>
</reference>
<sequence length="160" mass="18712">MNKINIYIDGNNLYRSAKELGFEIDYKKLRGWLRQKYNPQFVYLFIGLVPERIKFYEYLQKSGFILVFKQTVSVGEKIKGNCDAELVLKTTSDFYTKAFDSCILITGDGDFGCLVEFLQENKSMNRIIAPDENKCSFLLRNKNVEITFLNDHYHKFSKKA</sequence>
<evidence type="ECO:0000313" key="2">
    <source>
        <dbReference type="EMBL" id="OHB01772.1"/>
    </source>
</evidence>
<organism evidence="2 3">
    <name type="scientific">Candidatus Zambryskibacteria bacterium RIFCSPLOWO2_01_FULL_39_39</name>
    <dbReference type="NCBI Taxonomy" id="1802758"/>
    <lineage>
        <taxon>Bacteria</taxon>
        <taxon>Candidatus Zambryskiibacteriota</taxon>
    </lineage>
</organism>
<dbReference type="EMBL" id="MHWB01000010">
    <property type="protein sequence ID" value="OHB01772.1"/>
    <property type="molecule type" value="Genomic_DNA"/>
</dbReference>
<dbReference type="STRING" id="1802758.A3A96_04425"/>
<dbReference type="GO" id="GO:0004540">
    <property type="term" value="F:RNA nuclease activity"/>
    <property type="evidence" value="ECO:0007669"/>
    <property type="project" value="InterPro"/>
</dbReference>
<proteinExistence type="predicted"/>
<protein>
    <recommendedName>
        <fullName evidence="1">NYN domain-containing protein</fullName>
    </recommendedName>
</protein>
<evidence type="ECO:0000313" key="3">
    <source>
        <dbReference type="Proteomes" id="UP000177707"/>
    </source>
</evidence>
<dbReference type="PANTHER" id="PTHR35458:SF2">
    <property type="entry name" value="SLR0755 PROTEIN"/>
    <property type="match status" value="1"/>
</dbReference>
<dbReference type="InterPro" id="IPR021139">
    <property type="entry name" value="NYN"/>
</dbReference>
<dbReference type="Pfam" id="PF01936">
    <property type="entry name" value="NYN"/>
    <property type="match status" value="1"/>
</dbReference>
<feature type="domain" description="NYN" evidence="1">
    <location>
        <begin position="3"/>
        <end position="129"/>
    </location>
</feature>
<name>A0A1G2TYY8_9BACT</name>